<feature type="coiled-coil region" evidence="2">
    <location>
        <begin position="179"/>
        <end position="206"/>
    </location>
</feature>
<protein>
    <submittedName>
        <fullName evidence="4">Efflux RND transporter periplasmic adaptor subunit</fullName>
    </submittedName>
</protein>
<dbReference type="Pfam" id="PF25967">
    <property type="entry name" value="RND-MFP_C"/>
    <property type="match status" value="1"/>
</dbReference>
<dbReference type="AlphaFoldDB" id="A0A386HSR7"/>
<dbReference type="NCBIfam" id="TIGR01730">
    <property type="entry name" value="RND_mfp"/>
    <property type="match status" value="1"/>
</dbReference>
<dbReference type="PROSITE" id="PS51257">
    <property type="entry name" value="PROKAR_LIPOPROTEIN"/>
    <property type="match status" value="1"/>
</dbReference>
<keyword evidence="2" id="KW-0175">Coiled coil</keyword>
<dbReference type="PANTHER" id="PTHR30469:SF15">
    <property type="entry name" value="HLYD FAMILY OF SECRETION PROTEINS"/>
    <property type="match status" value="1"/>
</dbReference>
<evidence type="ECO:0000313" key="4">
    <source>
        <dbReference type="EMBL" id="AYD48450.1"/>
    </source>
</evidence>
<dbReference type="Proteomes" id="UP000266118">
    <property type="component" value="Chromosome"/>
</dbReference>
<feature type="coiled-coil region" evidence="2">
    <location>
        <begin position="31"/>
        <end position="58"/>
    </location>
</feature>
<dbReference type="InterPro" id="IPR006143">
    <property type="entry name" value="RND_pump_MFP"/>
</dbReference>
<dbReference type="PANTHER" id="PTHR30469">
    <property type="entry name" value="MULTIDRUG RESISTANCE PROTEIN MDTA"/>
    <property type="match status" value="1"/>
</dbReference>
<dbReference type="InterPro" id="IPR058627">
    <property type="entry name" value="MdtA-like_C"/>
</dbReference>
<organism evidence="4 5">
    <name type="scientific">Arachidicoccus soli</name>
    <dbReference type="NCBI Taxonomy" id="2341117"/>
    <lineage>
        <taxon>Bacteria</taxon>
        <taxon>Pseudomonadati</taxon>
        <taxon>Bacteroidota</taxon>
        <taxon>Chitinophagia</taxon>
        <taxon>Chitinophagales</taxon>
        <taxon>Chitinophagaceae</taxon>
        <taxon>Arachidicoccus</taxon>
    </lineage>
</organism>
<dbReference type="KEGG" id="ark:D6B99_13055"/>
<reference evidence="4 5" key="1">
    <citation type="submission" date="2018-09" db="EMBL/GenBank/DDBJ databases">
        <title>Arachidicoccus sp. nov., a bacterium isolated from soil.</title>
        <authorList>
            <person name="Weon H.-Y."/>
            <person name="Kwon S.-W."/>
            <person name="Lee S.A."/>
        </authorList>
    </citation>
    <scope>NUCLEOTIDE SEQUENCE [LARGE SCALE GENOMIC DNA]</scope>
    <source>
        <strain evidence="4 5">KIS59-12</strain>
    </source>
</reference>
<gene>
    <name evidence="4" type="ORF">D6B99_13055</name>
</gene>
<dbReference type="GO" id="GO:0015562">
    <property type="term" value="F:efflux transmembrane transporter activity"/>
    <property type="evidence" value="ECO:0007669"/>
    <property type="project" value="TreeGrafter"/>
</dbReference>
<evidence type="ECO:0000259" key="3">
    <source>
        <dbReference type="Pfam" id="PF25967"/>
    </source>
</evidence>
<feature type="domain" description="Multidrug resistance protein MdtA-like C-terminal permuted SH3" evidence="3">
    <location>
        <begin position="327"/>
        <end position="388"/>
    </location>
</feature>
<evidence type="ECO:0000256" key="1">
    <source>
        <dbReference type="ARBA" id="ARBA00009477"/>
    </source>
</evidence>
<sequence>MNTIVKSTFVALFFATLASCGGSSKGGNNTLDAKKAELAKLKTQSQRDNEKMQALEDEIAKMDTSAASTANMKLVATTPLALKSFSHYIKLQGTVDANNISYITPRNGGGQVKAIYVKQGDHVHKGQLLLKLDDAVLTQQVATAKQQAGAIKAQLSLAKTVYQKTKNLYDQGIGTEVNLLTNKTQVTTLENQLEQVNEQVKLADAQLNTTNVYSDVNGVANIVDIRVGEVFTGVTAAGPQIEIVNNSDLKVVSTMPENYLNAIHKGSKVLISFPDLNKTITSSVSFVGAAIDANTRGFSVEAKLPADASFKPNQVAILQFEDYSVANAIAIPLNTLQTDGSGKFVYVAVMENGKLIARKRVVTIGRLNDDTVEIKSGLKTGDVLITEGYSGLYDGQQITTS</sequence>
<dbReference type="Gene3D" id="2.40.50.100">
    <property type="match status" value="1"/>
</dbReference>
<dbReference type="Gene3D" id="2.40.420.20">
    <property type="match status" value="1"/>
</dbReference>
<comment type="similarity">
    <text evidence="1">Belongs to the membrane fusion protein (MFP) (TC 8.A.1) family.</text>
</comment>
<accession>A0A386HSR7</accession>
<dbReference type="Gene3D" id="2.40.30.170">
    <property type="match status" value="1"/>
</dbReference>
<dbReference type="OrthoDB" id="9806939at2"/>
<dbReference type="EMBL" id="CP032489">
    <property type="protein sequence ID" value="AYD48450.1"/>
    <property type="molecule type" value="Genomic_DNA"/>
</dbReference>
<dbReference type="SUPFAM" id="SSF111369">
    <property type="entry name" value="HlyD-like secretion proteins"/>
    <property type="match status" value="1"/>
</dbReference>
<dbReference type="RefSeq" id="WP_119989207.1">
    <property type="nucleotide sequence ID" value="NZ_CP032489.1"/>
</dbReference>
<proteinExistence type="inferred from homology"/>
<evidence type="ECO:0000313" key="5">
    <source>
        <dbReference type="Proteomes" id="UP000266118"/>
    </source>
</evidence>
<name>A0A386HSR7_9BACT</name>
<dbReference type="Gene3D" id="1.10.287.470">
    <property type="entry name" value="Helix hairpin bin"/>
    <property type="match status" value="1"/>
</dbReference>
<evidence type="ECO:0000256" key="2">
    <source>
        <dbReference type="SAM" id="Coils"/>
    </source>
</evidence>
<dbReference type="PROSITE" id="PS50890">
    <property type="entry name" value="PUA"/>
    <property type="match status" value="1"/>
</dbReference>
<keyword evidence="5" id="KW-1185">Reference proteome</keyword>
<dbReference type="GO" id="GO:1990281">
    <property type="term" value="C:efflux pump complex"/>
    <property type="evidence" value="ECO:0007669"/>
    <property type="project" value="TreeGrafter"/>
</dbReference>